<sequence>MEVNDKLLLIVVKKASLQVWPEVVGPAKTAALAAPTESGELRDSTPATLAVREDKIDQLLVFLSRPRALLHAELVTARLSTHHFSRSLVAVSLATNYSY</sequence>
<dbReference type="Proteomes" id="UP001151532">
    <property type="component" value="Chromosome 12"/>
</dbReference>
<protein>
    <submittedName>
        <fullName evidence="1">Uncharacterized protein</fullName>
    </submittedName>
</protein>
<keyword evidence="2" id="KW-1185">Reference proteome</keyword>
<comment type="caution">
    <text evidence="1">The sequence shown here is derived from an EMBL/GenBank/DDBJ whole genome shotgun (WGS) entry which is preliminary data.</text>
</comment>
<dbReference type="AlphaFoldDB" id="A0A9Q0VIG1"/>
<accession>A0A9Q0VIG1</accession>
<reference evidence="1" key="2">
    <citation type="journal article" date="2023" name="Int. J. Mol. Sci.">
        <title>De Novo Assembly and Annotation of 11 Diverse Shrub Willow (Salix) Genomes Reveals Novel Gene Organization in Sex-Linked Regions.</title>
        <authorList>
            <person name="Hyden B."/>
            <person name="Feng K."/>
            <person name="Yates T.B."/>
            <person name="Jawdy S."/>
            <person name="Cereghino C."/>
            <person name="Smart L.B."/>
            <person name="Muchero W."/>
        </authorList>
    </citation>
    <scope>NUCLEOTIDE SEQUENCE</scope>
    <source>
        <tissue evidence="1">Shoot tip</tissue>
    </source>
</reference>
<dbReference type="EMBL" id="JAPFFK010000008">
    <property type="protein sequence ID" value="KAJ6748118.1"/>
    <property type="molecule type" value="Genomic_DNA"/>
</dbReference>
<proteinExistence type="predicted"/>
<evidence type="ECO:0000313" key="1">
    <source>
        <dbReference type="EMBL" id="KAJ6748118.1"/>
    </source>
</evidence>
<name>A0A9Q0VIG1_SALPP</name>
<dbReference type="OrthoDB" id="10527326at2759"/>
<evidence type="ECO:0000313" key="2">
    <source>
        <dbReference type="Proteomes" id="UP001151532"/>
    </source>
</evidence>
<gene>
    <name evidence="1" type="ORF">OIU79_029276</name>
</gene>
<feature type="non-terminal residue" evidence="1">
    <location>
        <position position="99"/>
    </location>
</feature>
<reference evidence="1" key="1">
    <citation type="submission" date="2022-11" db="EMBL/GenBank/DDBJ databases">
        <authorList>
            <person name="Hyden B.L."/>
            <person name="Feng K."/>
            <person name="Yates T."/>
            <person name="Jawdy S."/>
            <person name="Smart L.B."/>
            <person name="Muchero W."/>
        </authorList>
    </citation>
    <scope>NUCLEOTIDE SEQUENCE</scope>
    <source>
        <tissue evidence="1">Shoot tip</tissue>
    </source>
</reference>
<organism evidence="1 2">
    <name type="scientific">Salix purpurea</name>
    <name type="common">Purple osier willow</name>
    <dbReference type="NCBI Taxonomy" id="77065"/>
    <lineage>
        <taxon>Eukaryota</taxon>
        <taxon>Viridiplantae</taxon>
        <taxon>Streptophyta</taxon>
        <taxon>Embryophyta</taxon>
        <taxon>Tracheophyta</taxon>
        <taxon>Spermatophyta</taxon>
        <taxon>Magnoliopsida</taxon>
        <taxon>eudicotyledons</taxon>
        <taxon>Gunneridae</taxon>
        <taxon>Pentapetalae</taxon>
        <taxon>rosids</taxon>
        <taxon>fabids</taxon>
        <taxon>Malpighiales</taxon>
        <taxon>Salicaceae</taxon>
        <taxon>Saliceae</taxon>
        <taxon>Salix</taxon>
    </lineage>
</organism>